<sequence>MNASRIPLPPFQSAPIVYPTLGRTIIDSSLTVGRTVLIGGAGLGLLIGFAMVIAIAITSVAYLLGFDVTSIVF</sequence>
<evidence type="ECO:0000313" key="2">
    <source>
        <dbReference type="EMBL" id="MFD1372442.1"/>
    </source>
</evidence>
<feature type="transmembrane region" description="Helical" evidence="1">
    <location>
        <begin position="37"/>
        <end position="64"/>
    </location>
</feature>
<organism evidence="2 3">
    <name type="scientific">Actinoplanes sichuanensis</name>
    <dbReference type="NCBI Taxonomy" id="512349"/>
    <lineage>
        <taxon>Bacteria</taxon>
        <taxon>Bacillati</taxon>
        <taxon>Actinomycetota</taxon>
        <taxon>Actinomycetes</taxon>
        <taxon>Micromonosporales</taxon>
        <taxon>Micromonosporaceae</taxon>
        <taxon>Actinoplanes</taxon>
    </lineage>
</organism>
<evidence type="ECO:0000313" key="3">
    <source>
        <dbReference type="Proteomes" id="UP001597183"/>
    </source>
</evidence>
<protein>
    <submittedName>
        <fullName evidence="2">Uncharacterized protein</fullName>
    </submittedName>
</protein>
<keyword evidence="1" id="KW-0472">Membrane</keyword>
<evidence type="ECO:0000256" key="1">
    <source>
        <dbReference type="SAM" id="Phobius"/>
    </source>
</evidence>
<name>A0ABW4ANL4_9ACTN</name>
<dbReference type="RefSeq" id="WP_317796127.1">
    <property type="nucleotide sequence ID" value="NZ_AP028461.1"/>
</dbReference>
<comment type="caution">
    <text evidence="2">The sequence shown here is derived from an EMBL/GenBank/DDBJ whole genome shotgun (WGS) entry which is preliminary data.</text>
</comment>
<dbReference type="Proteomes" id="UP001597183">
    <property type="component" value="Unassembled WGS sequence"/>
</dbReference>
<reference evidence="3" key="1">
    <citation type="journal article" date="2019" name="Int. J. Syst. Evol. Microbiol.">
        <title>The Global Catalogue of Microorganisms (GCM) 10K type strain sequencing project: providing services to taxonomists for standard genome sequencing and annotation.</title>
        <authorList>
            <consortium name="The Broad Institute Genomics Platform"/>
            <consortium name="The Broad Institute Genome Sequencing Center for Infectious Disease"/>
            <person name="Wu L."/>
            <person name="Ma J."/>
        </authorList>
    </citation>
    <scope>NUCLEOTIDE SEQUENCE [LARGE SCALE GENOMIC DNA]</scope>
    <source>
        <strain evidence="3">CCM 7526</strain>
    </source>
</reference>
<gene>
    <name evidence="2" type="ORF">ACFQ5G_44560</name>
</gene>
<keyword evidence="1" id="KW-1133">Transmembrane helix</keyword>
<accession>A0ABW4ANL4</accession>
<dbReference type="EMBL" id="JBHTMK010000055">
    <property type="protein sequence ID" value="MFD1372442.1"/>
    <property type="molecule type" value="Genomic_DNA"/>
</dbReference>
<keyword evidence="3" id="KW-1185">Reference proteome</keyword>
<proteinExistence type="predicted"/>
<keyword evidence="1" id="KW-0812">Transmembrane</keyword>